<evidence type="ECO:0000256" key="3">
    <source>
        <dbReference type="SAM" id="MobiDB-lite"/>
    </source>
</evidence>
<keyword evidence="4" id="KW-1133">Transmembrane helix</keyword>
<dbReference type="PANTHER" id="PTHR12406">
    <property type="entry name" value="CALCIUM-INDEPENDENT PHOSPHOLIPASE A2 IPLA2 -RELATED"/>
    <property type="match status" value="1"/>
</dbReference>
<reference evidence="7" key="2">
    <citation type="journal article" date="2016" name="Sci. Rep.">
        <title>Dictyocaulus viviparus genome, variome and transcriptome elucidate lungworm biology and support future intervention.</title>
        <authorList>
            <person name="McNulty S.N."/>
            <person name="Strube C."/>
            <person name="Rosa B.A."/>
            <person name="Martin J.C."/>
            <person name="Tyagi R."/>
            <person name="Choi Y.J."/>
            <person name="Wang Q."/>
            <person name="Hallsworth Pepin K."/>
            <person name="Zhang X."/>
            <person name="Ozersky P."/>
            <person name="Wilson R.K."/>
            <person name="Sternberg P.W."/>
            <person name="Gasser R.B."/>
            <person name="Mitreva M."/>
        </authorList>
    </citation>
    <scope>NUCLEOTIDE SEQUENCE [LARGE SCALE GENOMIC DNA]</scope>
    <source>
        <strain evidence="7">HannoverDv2000</strain>
    </source>
</reference>
<dbReference type="Proteomes" id="UP000053766">
    <property type="component" value="Unassembled WGS sequence"/>
</dbReference>
<dbReference type="GO" id="GO:0005737">
    <property type="term" value="C:cytoplasm"/>
    <property type="evidence" value="ECO:0007669"/>
    <property type="project" value="TreeGrafter"/>
</dbReference>
<dbReference type="Pfam" id="PF01734">
    <property type="entry name" value="Patatin"/>
    <property type="match status" value="1"/>
</dbReference>
<comment type="caution">
    <text evidence="2">Lacks conserved residue(s) required for the propagation of feature annotation.</text>
</comment>
<keyword evidence="7" id="KW-1185">Reference proteome</keyword>
<reference evidence="6 7" key="1">
    <citation type="submission" date="2013-11" db="EMBL/GenBank/DDBJ databases">
        <title>Draft genome of the bovine lungworm Dictyocaulus viviparus.</title>
        <authorList>
            <person name="Mitreva M."/>
        </authorList>
    </citation>
    <scope>NUCLEOTIDE SEQUENCE [LARGE SCALE GENOMIC DNA]</scope>
    <source>
        <strain evidence="6 7">HannoverDv2000</strain>
    </source>
</reference>
<evidence type="ECO:0000256" key="4">
    <source>
        <dbReference type="SAM" id="Phobius"/>
    </source>
</evidence>
<organism evidence="6 7">
    <name type="scientific">Dictyocaulus viviparus</name>
    <name type="common">Bovine lungworm</name>
    <dbReference type="NCBI Taxonomy" id="29172"/>
    <lineage>
        <taxon>Eukaryota</taxon>
        <taxon>Metazoa</taxon>
        <taxon>Ecdysozoa</taxon>
        <taxon>Nematoda</taxon>
        <taxon>Chromadorea</taxon>
        <taxon>Rhabditida</taxon>
        <taxon>Rhabditina</taxon>
        <taxon>Rhabditomorpha</taxon>
        <taxon>Strongyloidea</taxon>
        <taxon>Metastrongylidae</taxon>
        <taxon>Dictyocaulus</taxon>
    </lineage>
</organism>
<accession>A0A0D8XMR1</accession>
<keyword evidence="4" id="KW-0812">Transmembrane</keyword>
<keyword evidence="4" id="KW-0472">Membrane</keyword>
<dbReference type="GO" id="GO:0004806">
    <property type="term" value="F:triacylglycerol lipase activity"/>
    <property type="evidence" value="ECO:0007669"/>
    <property type="project" value="TreeGrafter"/>
</dbReference>
<dbReference type="EMBL" id="KN716385">
    <property type="protein sequence ID" value="KJH45810.1"/>
    <property type="molecule type" value="Genomic_DNA"/>
</dbReference>
<protein>
    <submittedName>
        <fullName evidence="6">Phospholipase, patatin family</fullName>
    </submittedName>
</protein>
<evidence type="ECO:0000256" key="2">
    <source>
        <dbReference type="PROSITE-ProRule" id="PRU01161"/>
    </source>
</evidence>
<evidence type="ECO:0000259" key="5">
    <source>
        <dbReference type="PROSITE" id="PS51635"/>
    </source>
</evidence>
<feature type="transmembrane region" description="Helical" evidence="4">
    <location>
        <begin position="12"/>
        <end position="32"/>
    </location>
</feature>
<name>A0A0D8XMR1_DICVI</name>
<feature type="short sequence motif" description="DGA/G" evidence="2">
    <location>
        <begin position="167"/>
        <end position="169"/>
    </location>
</feature>
<sequence>MDIVNSDPGRMNLSFSGCGFLCVYHAGVAAAIKEYAPFLMENRISGASAGAIVAACLVTNVCLSKATSTILKVVSQARSRSLGPLHPEFNLLDLVREEISHQLPPGSYKRCNGRLQISLTRWKDSKNIVISDFNSDEELIDAIICSCYIPVFCGNTPPSFRGEMYIDGGFTDNQPSFDDHTITVSPFSGESDICPVDWHNDGLFGLSFSRTSIRFSSLNLYRMAACLMPLSTDDCAKICVQGFDDGVRFLTKVVMPCIRCLTIQTSFIKGVTDFKIPSLDSVSSSVRSSFNKTKSAALKGKVVLDCTICKDSDRLFSSASYQRLPAFLVKAFDEAYAAEESRFKFLFSFRLFRYARTAFGLWMLPLDLGFVYTKRFARWLSRMVVPEWLSIQLQAVITFVLDEIEHQKSRCTEFSCMLPPPRNSIRKGDLEIELSEDAKKELKLLRESDKKRIQDAANFLEWKILSDDEDSLYHVIEYSNSHDAMYEFHYLDENNHLRTVEFFNIANPSKRHKCHSHIRDVSALSQSSSAVMRKHECEGKKIEEGLGCPKEDEEGDSGLSDVEGHTNRKESFTVHRILEFLSNILCAEMLLRMLSVKKDNSLSYH</sequence>
<dbReference type="AlphaFoldDB" id="A0A0D8XMR1"/>
<dbReference type="OrthoDB" id="197155at2759"/>
<dbReference type="PANTHER" id="PTHR12406:SF41">
    <property type="entry name" value="BRUMMER, ISOFORM B-RELATED"/>
    <property type="match status" value="1"/>
</dbReference>
<keyword evidence="2" id="KW-0442">Lipid degradation</keyword>
<feature type="domain" description="PNPLA" evidence="5">
    <location>
        <begin position="13"/>
        <end position="180"/>
    </location>
</feature>
<dbReference type="GO" id="GO:0005811">
    <property type="term" value="C:lipid droplet"/>
    <property type="evidence" value="ECO:0007669"/>
    <property type="project" value="TreeGrafter"/>
</dbReference>
<dbReference type="InterPro" id="IPR033562">
    <property type="entry name" value="PLPL"/>
</dbReference>
<feature type="active site" description="Proton acceptor" evidence="2">
    <location>
        <position position="167"/>
    </location>
</feature>
<gene>
    <name evidence="6" type="ORF">DICVIV_08134</name>
</gene>
<dbReference type="GO" id="GO:0055088">
    <property type="term" value="P:lipid homeostasis"/>
    <property type="evidence" value="ECO:0007669"/>
    <property type="project" value="TreeGrafter"/>
</dbReference>
<evidence type="ECO:0000256" key="1">
    <source>
        <dbReference type="ARBA" id="ARBA00023098"/>
    </source>
</evidence>
<dbReference type="InterPro" id="IPR002641">
    <property type="entry name" value="PNPLA_dom"/>
</dbReference>
<evidence type="ECO:0000313" key="6">
    <source>
        <dbReference type="EMBL" id="KJH45810.1"/>
    </source>
</evidence>
<dbReference type="CDD" id="cd07204">
    <property type="entry name" value="Pat_PNPLA_like"/>
    <property type="match status" value="1"/>
</dbReference>
<dbReference type="SUPFAM" id="SSF52151">
    <property type="entry name" value="FabD/lysophospholipase-like"/>
    <property type="match status" value="1"/>
</dbReference>
<evidence type="ECO:0000313" key="7">
    <source>
        <dbReference type="Proteomes" id="UP000053766"/>
    </source>
</evidence>
<keyword evidence="2" id="KW-0378">Hydrolase</keyword>
<feature type="short sequence motif" description="GXSXG" evidence="2">
    <location>
        <begin position="46"/>
        <end position="50"/>
    </location>
</feature>
<dbReference type="GO" id="GO:0016020">
    <property type="term" value="C:membrane"/>
    <property type="evidence" value="ECO:0007669"/>
    <property type="project" value="TreeGrafter"/>
</dbReference>
<dbReference type="Gene3D" id="3.40.1090.10">
    <property type="entry name" value="Cytosolic phospholipase A2 catalytic domain"/>
    <property type="match status" value="1"/>
</dbReference>
<keyword evidence="1 2" id="KW-0443">Lipid metabolism</keyword>
<dbReference type="GO" id="GO:0019433">
    <property type="term" value="P:triglyceride catabolic process"/>
    <property type="evidence" value="ECO:0007669"/>
    <property type="project" value="TreeGrafter"/>
</dbReference>
<feature type="region of interest" description="Disordered" evidence="3">
    <location>
        <begin position="545"/>
        <end position="564"/>
    </location>
</feature>
<feature type="active site" description="Nucleophile" evidence="2">
    <location>
        <position position="48"/>
    </location>
</feature>
<dbReference type="PROSITE" id="PS51635">
    <property type="entry name" value="PNPLA"/>
    <property type="match status" value="1"/>
</dbReference>
<dbReference type="InterPro" id="IPR016035">
    <property type="entry name" value="Acyl_Trfase/lysoPLipase"/>
</dbReference>
<dbReference type="STRING" id="29172.A0A0D8XMR1"/>
<proteinExistence type="predicted"/>